<evidence type="ECO:0000256" key="2">
    <source>
        <dbReference type="SAM" id="Phobius"/>
    </source>
</evidence>
<proteinExistence type="inferred from homology"/>
<accession>A0A5N6J929</accession>
<evidence type="ECO:0000313" key="4">
    <source>
        <dbReference type="Proteomes" id="UP000326289"/>
    </source>
</evidence>
<reference evidence="3 4" key="1">
    <citation type="submission" date="2019-04" db="EMBL/GenBank/DDBJ databases">
        <title>Fungal friends and foes A comparative genomics study of 23 Aspergillus species from section Flavi.</title>
        <authorList>
            <consortium name="DOE Joint Genome Institute"/>
            <person name="Kjaerbolling I."/>
            <person name="Vesth T.C."/>
            <person name="Frisvad J.C."/>
            <person name="Nybo J.L."/>
            <person name="Theobald S."/>
            <person name="Kildgaard S."/>
            <person name="Petersen T.I."/>
            <person name="Kuo A."/>
            <person name="Sato A."/>
            <person name="Lyhne E.K."/>
            <person name="Kogle M.E."/>
            <person name="Wiebenga A."/>
            <person name="Kun R.S."/>
            <person name="Lubbers R.J."/>
            <person name="Makela M.R."/>
            <person name="Barry K."/>
            <person name="Chovatia M."/>
            <person name="Clum A."/>
            <person name="Daum C."/>
            <person name="Haridas S."/>
            <person name="He G."/>
            <person name="LaButti K."/>
            <person name="Lipzen A."/>
            <person name="Mondo S."/>
            <person name="Pangilinan J."/>
            <person name="Riley R."/>
            <person name="Salamov A."/>
            <person name="Simmons B.A."/>
            <person name="Magnuson J.K."/>
            <person name="Henrissat B."/>
            <person name="Mortensen U.H."/>
            <person name="Larsen T.O."/>
            <person name="De vries R.P."/>
            <person name="Grigoriev I.V."/>
            <person name="Machida M."/>
            <person name="Baker S.E."/>
            <person name="Andersen M.R."/>
        </authorList>
    </citation>
    <scope>NUCLEOTIDE SEQUENCE [LARGE SCALE GENOMIC DNA]</scope>
    <source>
        <strain evidence="3 4">CBS 117635</strain>
    </source>
</reference>
<gene>
    <name evidence="3" type="ORF">BDV30DRAFT_236902</name>
</gene>
<protein>
    <submittedName>
        <fullName evidence="3">Uncharacterized protein</fullName>
    </submittedName>
</protein>
<feature type="transmembrane region" description="Helical" evidence="2">
    <location>
        <begin position="38"/>
        <end position="58"/>
    </location>
</feature>
<comment type="similarity">
    <text evidence="1">Belongs to the ustYa family.</text>
</comment>
<dbReference type="PANTHER" id="PTHR33365">
    <property type="entry name" value="YALI0B05434P"/>
    <property type="match status" value="1"/>
</dbReference>
<organism evidence="3 4">
    <name type="scientific">Aspergillus minisclerotigenes</name>
    <dbReference type="NCBI Taxonomy" id="656917"/>
    <lineage>
        <taxon>Eukaryota</taxon>
        <taxon>Fungi</taxon>
        <taxon>Dikarya</taxon>
        <taxon>Ascomycota</taxon>
        <taxon>Pezizomycotina</taxon>
        <taxon>Eurotiomycetes</taxon>
        <taxon>Eurotiomycetidae</taxon>
        <taxon>Eurotiales</taxon>
        <taxon>Aspergillaceae</taxon>
        <taxon>Aspergillus</taxon>
        <taxon>Aspergillus subgen. Circumdati</taxon>
    </lineage>
</organism>
<evidence type="ECO:0000313" key="3">
    <source>
        <dbReference type="EMBL" id="KAB8275198.1"/>
    </source>
</evidence>
<keyword evidence="4" id="KW-1185">Reference proteome</keyword>
<dbReference type="InterPro" id="IPR021765">
    <property type="entry name" value="UstYa-like"/>
</dbReference>
<dbReference type="PANTHER" id="PTHR33365:SF6">
    <property type="entry name" value="OXIDASE USTYA"/>
    <property type="match status" value="1"/>
</dbReference>
<keyword evidence="2" id="KW-0472">Membrane</keyword>
<dbReference type="EMBL" id="ML732783">
    <property type="protein sequence ID" value="KAB8275198.1"/>
    <property type="molecule type" value="Genomic_DNA"/>
</dbReference>
<name>A0A5N6J929_9EURO</name>
<dbReference type="GO" id="GO:0043386">
    <property type="term" value="P:mycotoxin biosynthetic process"/>
    <property type="evidence" value="ECO:0007669"/>
    <property type="project" value="InterPro"/>
</dbReference>
<keyword evidence="2" id="KW-1133">Transmembrane helix</keyword>
<dbReference type="Proteomes" id="UP000326289">
    <property type="component" value="Unassembled WGS sequence"/>
</dbReference>
<keyword evidence="2" id="KW-0812">Transmembrane</keyword>
<dbReference type="Pfam" id="PF11807">
    <property type="entry name" value="UstYa"/>
    <property type="match status" value="1"/>
</dbReference>
<dbReference type="AlphaFoldDB" id="A0A5N6J929"/>
<evidence type="ECO:0000256" key="1">
    <source>
        <dbReference type="ARBA" id="ARBA00035112"/>
    </source>
</evidence>
<sequence length="282" mass="32872">MGHAEEEEYGLPPSEHGAQKAWEAREQVGFLAWLTPHFLLGLLLLSVLFNVLLILGWTSSRDELSAPKQPVWVSFSYRREGLKLGFTKEDTMWWNTKYSGSNEREVSDLWHNEIPWESGIIAIDKQEASSLGLPESQSFPWDVTKGIYILNAHHILHCIRNLYISIEEYRYNRPQSVTYPHILHCLDSIRVETMCAADDTLRYVPLNNMSGFKPGDGQKRMCRNWHQMQSFVENHDPCYRYVFPGDDTVSNLERFKYCPNDSPYVPKIREYFGYGDDWLPFP</sequence>